<feature type="domain" description="Partial AB-hydrolase lipase" evidence="9">
    <location>
        <begin position="16"/>
        <end position="70"/>
    </location>
</feature>
<keyword evidence="6" id="KW-0325">Glycoprotein</keyword>
<evidence type="ECO:0000313" key="10">
    <source>
        <dbReference type="EMBL" id="KAG5669636.1"/>
    </source>
</evidence>
<evidence type="ECO:0000256" key="6">
    <source>
        <dbReference type="ARBA" id="ARBA00023180"/>
    </source>
</evidence>
<dbReference type="PANTHER" id="PTHR11005">
    <property type="entry name" value="LYSOSOMAL ACID LIPASE-RELATED"/>
    <property type="match status" value="1"/>
</dbReference>
<feature type="active site" description="Charge relay system" evidence="8">
    <location>
        <position position="323"/>
    </location>
</feature>
<dbReference type="Proteomes" id="UP001107558">
    <property type="component" value="Chromosome 4"/>
</dbReference>
<organism evidence="10 11">
    <name type="scientific">Polypedilum vanderplanki</name>
    <name type="common">Sleeping chironomid midge</name>
    <dbReference type="NCBI Taxonomy" id="319348"/>
    <lineage>
        <taxon>Eukaryota</taxon>
        <taxon>Metazoa</taxon>
        <taxon>Ecdysozoa</taxon>
        <taxon>Arthropoda</taxon>
        <taxon>Hexapoda</taxon>
        <taxon>Insecta</taxon>
        <taxon>Pterygota</taxon>
        <taxon>Neoptera</taxon>
        <taxon>Endopterygota</taxon>
        <taxon>Diptera</taxon>
        <taxon>Nematocera</taxon>
        <taxon>Chironomoidea</taxon>
        <taxon>Chironomidae</taxon>
        <taxon>Chironominae</taxon>
        <taxon>Polypedilum</taxon>
        <taxon>Polypedilum</taxon>
    </lineage>
</organism>
<gene>
    <name evidence="10" type="ORF">PVAND_017520</name>
</gene>
<evidence type="ECO:0000256" key="8">
    <source>
        <dbReference type="PIRSR" id="PIRSR000862-1"/>
    </source>
</evidence>
<accession>A0A9J6BIJ2</accession>
<evidence type="ECO:0000313" key="11">
    <source>
        <dbReference type="Proteomes" id="UP001107558"/>
    </source>
</evidence>
<dbReference type="FunFam" id="3.40.50.1820:FF:000057">
    <property type="entry name" value="Lipase"/>
    <property type="match status" value="1"/>
</dbReference>
<proteinExistence type="inferred from homology"/>
<feature type="active site" description="Charge relay system" evidence="8">
    <location>
        <position position="352"/>
    </location>
</feature>
<evidence type="ECO:0000256" key="4">
    <source>
        <dbReference type="ARBA" id="ARBA00022963"/>
    </source>
</evidence>
<dbReference type="EMBL" id="JADBJN010000004">
    <property type="protein sequence ID" value="KAG5669636.1"/>
    <property type="molecule type" value="Genomic_DNA"/>
</dbReference>
<dbReference type="InterPro" id="IPR025483">
    <property type="entry name" value="Lipase_euk"/>
</dbReference>
<comment type="similarity">
    <text evidence="1 7">Belongs to the AB hydrolase superfamily. Lipase family.</text>
</comment>
<keyword evidence="2" id="KW-0732">Signal</keyword>
<evidence type="ECO:0000259" key="9">
    <source>
        <dbReference type="Pfam" id="PF04083"/>
    </source>
</evidence>
<dbReference type="InterPro" id="IPR029058">
    <property type="entry name" value="AB_hydrolase_fold"/>
</dbReference>
<evidence type="ECO:0000256" key="7">
    <source>
        <dbReference type="PIRNR" id="PIRNR000862"/>
    </source>
</evidence>
<evidence type="ECO:0000256" key="2">
    <source>
        <dbReference type="ARBA" id="ARBA00022729"/>
    </source>
</evidence>
<dbReference type="Gene3D" id="3.40.50.1820">
    <property type="entry name" value="alpha/beta hydrolase"/>
    <property type="match status" value="1"/>
</dbReference>
<reference evidence="10" key="1">
    <citation type="submission" date="2021-03" db="EMBL/GenBank/DDBJ databases">
        <title>Chromosome level genome of the anhydrobiotic midge Polypedilum vanderplanki.</title>
        <authorList>
            <person name="Yoshida Y."/>
            <person name="Kikawada T."/>
            <person name="Gusev O."/>
        </authorList>
    </citation>
    <scope>NUCLEOTIDE SEQUENCE</scope>
    <source>
        <strain evidence="10">NIAS01</strain>
        <tissue evidence="10">Whole body or cell culture</tissue>
    </source>
</reference>
<evidence type="ECO:0000256" key="3">
    <source>
        <dbReference type="ARBA" id="ARBA00022801"/>
    </source>
</evidence>
<keyword evidence="3 7" id="KW-0378">Hydrolase</keyword>
<sequence length="378" mass="44489">MWIKSRNENFIEKENLIISNGYIGVAHIMETRDNYILTVHRIRSKSQPAYKKLQPVLFMHGLAMTGGDFIELGPNNALPYLLADLGYECWLGNSRGTDYSLGHRFISNDTKEFWDFSFHEIGLFDLPAMIDFVLSYSRARKLFYICHSQGCSALMVLISLQPHYNEKIFEAHLYSPAVFMKNSERQIYIFFETPINAFASLTKRYDILSKIPYLFMLTFLTDVFCHTDLITIEFCKFVYKLVCGFNENGTETDMNNMALMMRLLPRAVSLKQIVHFSQLLHTERFLHYNYGEKNIEIYGQNEPPEYDLRNVQIRIYIYAGKNDLLINLKDLEHFRDILPNVKRFKVLENYNHCDFNYGINSKKLVYDFIIKSILKYKK</sequence>
<dbReference type="InterPro" id="IPR006693">
    <property type="entry name" value="AB_hydrolase_lipase"/>
</dbReference>
<name>A0A9J6BIJ2_POLVA</name>
<feature type="active site" description="Nucleophile" evidence="8">
    <location>
        <position position="148"/>
    </location>
</feature>
<protein>
    <recommendedName>
        <fullName evidence="7">Lipase</fullName>
    </recommendedName>
</protein>
<dbReference type="Pfam" id="PF04083">
    <property type="entry name" value="Abhydro_lipase"/>
    <property type="match status" value="1"/>
</dbReference>
<evidence type="ECO:0000256" key="5">
    <source>
        <dbReference type="ARBA" id="ARBA00023098"/>
    </source>
</evidence>
<keyword evidence="11" id="KW-1185">Reference proteome</keyword>
<comment type="caution">
    <text evidence="10">The sequence shown here is derived from an EMBL/GenBank/DDBJ whole genome shotgun (WGS) entry which is preliminary data.</text>
</comment>
<keyword evidence="5" id="KW-0443">Lipid metabolism</keyword>
<keyword evidence="4 7" id="KW-0442">Lipid degradation</keyword>
<dbReference type="PIRSF" id="PIRSF000862">
    <property type="entry name" value="Steryl_ester_lip"/>
    <property type="match status" value="1"/>
</dbReference>
<dbReference type="AlphaFoldDB" id="A0A9J6BIJ2"/>
<dbReference type="OrthoDB" id="9974421at2759"/>
<evidence type="ECO:0000256" key="1">
    <source>
        <dbReference type="ARBA" id="ARBA00010701"/>
    </source>
</evidence>
<dbReference type="SUPFAM" id="SSF53474">
    <property type="entry name" value="alpha/beta-Hydrolases"/>
    <property type="match status" value="1"/>
</dbReference>
<dbReference type="GO" id="GO:0016042">
    <property type="term" value="P:lipid catabolic process"/>
    <property type="evidence" value="ECO:0007669"/>
    <property type="project" value="UniProtKB-KW"/>
</dbReference>
<dbReference type="GO" id="GO:0016788">
    <property type="term" value="F:hydrolase activity, acting on ester bonds"/>
    <property type="evidence" value="ECO:0007669"/>
    <property type="project" value="InterPro"/>
</dbReference>